<feature type="transmembrane region" description="Helical" evidence="14">
    <location>
        <begin position="380"/>
        <end position="403"/>
    </location>
</feature>
<dbReference type="Pfam" id="PF13499">
    <property type="entry name" value="EF-hand_7"/>
    <property type="match status" value="1"/>
</dbReference>
<dbReference type="PROSITE" id="PS00018">
    <property type="entry name" value="EF_HAND_1"/>
    <property type="match status" value="3"/>
</dbReference>
<dbReference type="Pfam" id="PF00153">
    <property type="entry name" value="Mito_carr"/>
    <property type="match status" value="3"/>
</dbReference>
<feature type="domain" description="EF-hand" evidence="15">
    <location>
        <begin position="44"/>
        <end position="79"/>
    </location>
</feature>
<feature type="repeat" description="Solcar" evidence="12">
    <location>
        <begin position="377"/>
        <end position="465"/>
    </location>
</feature>
<dbReference type="Gene3D" id="1.10.238.10">
    <property type="entry name" value="EF-hand"/>
    <property type="match status" value="2"/>
</dbReference>
<comment type="subcellular location">
    <subcellularLocation>
        <location evidence="1">Mitochondrion inner membrane</location>
        <topology evidence="1">Multi-pass membrane protein</topology>
    </subcellularLocation>
</comment>
<evidence type="ECO:0000256" key="8">
    <source>
        <dbReference type="ARBA" id="ARBA00022837"/>
    </source>
</evidence>
<dbReference type="PANTHER" id="PTHR24089">
    <property type="entry name" value="SOLUTE CARRIER FAMILY 25"/>
    <property type="match status" value="1"/>
</dbReference>
<sequence length="474" mass="53944">MHKDKQLELEKLFQKLDVNKDGIICLSDITKYLSSRNLNRKYYQDKILAKHFLKNADMNRDGYVDFSEFVKYFENRDKLLHATFNESEPKMNDTVTVEDIMSLFNRLNIVISSEEADKLIGKVDKDGNRQISVDDWRDALIFHPTRTWEQIVHFWENGQFIDVGADWVIPEEFDVDDGSLLLQLKRLLAGGIAGAFSRTFTAPLDRVKVLLQVHGYKHVNSGIYQSIRYMLNEGGIWSLWRGNGINVIKIVPESAIKFSMYEHFKFQLRKNTESSIANQSLGDKFVAGSLAGVSAQAFIYPLETLKTRLCLRKTGQFHSSFHCAQMIYKEAGLRTFYRGFFINIAGIIPYAGIELTLYDKCKSLYVDWAEVPVASHPHPAIIPLISSFSATCGIFTTYPFALIRTKLQSKSEFSERNVNSVGGLVRAIYSTAGFPGFYRGVVANLCKVLPASSISYLTYEYLNRTFNLKSFSSA</sequence>
<dbReference type="SUPFAM" id="SSF47473">
    <property type="entry name" value="EF-hand"/>
    <property type="match status" value="1"/>
</dbReference>
<keyword evidence="7" id="KW-0999">Mitochondrion inner membrane</keyword>
<dbReference type="InterPro" id="IPR002067">
    <property type="entry name" value="MCP"/>
</dbReference>
<dbReference type="InterPro" id="IPR002048">
    <property type="entry name" value="EF_hand_dom"/>
</dbReference>
<organism evidence="16">
    <name type="scientific">Schmidtea mediterranea</name>
    <name type="common">Freshwater planarian flatworm</name>
    <dbReference type="NCBI Taxonomy" id="79327"/>
    <lineage>
        <taxon>Eukaryota</taxon>
        <taxon>Metazoa</taxon>
        <taxon>Spiralia</taxon>
        <taxon>Lophotrochozoa</taxon>
        <taxon>Platyhelminthes</taxon>
        <taxon>Rhabditophora</taxon>
        <taxon>Seriata</taxon>
        <taxon>Tricladida</taxon>
        <taxon>Continenticola</taxon>
        <taxon>Geoplanoidea</taxon>
        <taxon>Dugesiidae</taxon>
        <taxon>Schmidtea</taxon>
    </lineage>
</organism>
<reference evidence="16" key="1">
    <citation type="journal article" date="2015" name="Elife">
        <title>Stem cells and fluid flow drive cyst formation in an invertebrate excretory organ.</title>
        <authorList>
            <person name="Thi-Kim Vu H."/>
            <person name="Rink J.C."/>
            <person name="McKinney S.A."/>
            <person name="McClain M."/>
            <person name="Lakshmanaperumal N."/>
            <person name="Alexander R."/>
            <person name="Sanchez Alvarado A."/>
        </authorList>
    </citation>
    <scope>NUCLEOTIDE SEQUENCE</scope>
</reference>
<keyword evidence="10" id="KW-0496">Mitochondrion</keyword>
<evidence type="ECO:0000256" key="3">
    <source>
        <dbReference type="ARBA" id="ARBA00022448"/>
    </source>
</evidence>
<dbReference type="PROSITE" id="PS50222">
    <property type="entry name" value="EF_HAND_2"/>
    <property type="match status" value="3"/>
</dbReference>
<dbReference type="PROSITE" id="PS50920">
    <property type="entry name" value="SOLCAR"/>
    <property type="match status" value="3"/>
</dbReference>
<evidence type="ECO:0000256" key="11">
    <source>
        <dbReference type="ARBA" id="ARBA00023136"/>
    </source>
</evidence>
<dbReference type="InterPro" id="IPR018108">
    <property type="entry name" value="MCP_transmembrane"/>
</dbReference>
<dbReference type="AlphaFoldDB" id="A0A0H3YJ58"/>
<feature type="repeat" description="Solcar" evidence="12">
    <location>
        <begin position="279"/>
        <end position="364"/>
    </location>
</feature>
<keyword evidence="4 12" id="KW-0812">Transmembrane</keyword>
<evidence type="ECO:0000313" key="16">
    <source>
        <dbReference type="EMBL" id="AKN21571.1"/>
    </source>
</evidence>
<feature type="repeat" description="Solcar" evidence="12">
    <location>
        <begin position="181"/>
        <end position="267"/>
    </location>
</feature>
<feature type="transmembrane region" description="Helical" evidence="14">
    <location>
        <begin position="335"/>
        <end position="353"/>
    </location>
</feature>
<evidence type="ECO:0000256" key="2">
    <source>
        <dbReference type="ARBA" id="ARBA00006375"/>
    </source>
</evidence>
<evidence type="ECO:0000256" key="14">
    <source>
        <dbReference type="SAM" id="Phobius"/>
    </source>
</evidence>
<keyword evidence="8" id="KW-0106">Calcium</keyword>
<dbReference type="GO" id="GO:0055085">
    <property type="term" value="P:transmembrane transport"/>
    <property type="evidence" value="ECO:0007669"/>
    <property type="project" value="InterPro"/>
</dbReference>
<comment type="similarity">
    <text evidence="2 13">Belongs to the mitochondrial carrier (TC 2.A.29) family.</text>
</comment>
<accession>A0A0H3YJ58</accession>
<keyword evidence="11 12" id="KW-0472">Membrane</keyword>
<dbReference type="SUPFAM" id="SSF103506">
    <property type="entry name" value="Mitochondrial carrier"/>
    <property type="match status" value="1"/>
</dbReference>
<keyword evidence="5" id="KW-0479">Metal-binding</keyword>
<dbReference type="GO" id="GO:0005509">
    <property type="term" value="F:calcium ion binding"/>
    <property type="evidence" value="ECO:0007669"/>
    <property type="project" value="InterPro"/>
</dbReference>
<protein>
    <submittedName>
        <fullName evidence="16">Slc25a-3</fullName>
    </submittedName>
</protein>
<evidence type="ECO:0000256" key="1">
    <source>
        <dbReference type="ARBA" id="ARBA00004448"/>
    </source>
</evidence>
<dbReference type="OrthoDB" id="270584at2759"/>
<feature type="domain" description="EF-hand" evidence="15">
    <location>
        <begin position="111"/>
        <end position="146"/>
    </location>
</feature>
<evidence type="ECO:0000256" key="7">
    <source>
        <dbReference type="ARBA" id="ARBA00022792"/>
    </source>
</evidence>
<evidence type="ECO:0000256" key="12">
    <source>
        <dbReference type="PROSITE-ProRule" id="PRU00282"/>
    </source>
</evidence>
<dbReference type="PRINTS" id="PR00926">
    <property type="entry name" value="MITOCARRIER"/>
</dbReference>
<evidence type="ECO:0000256" key="6">
    <source>
        <dbReference type="ARBA" id="ARBA00022737"/>
    </source>
</evidence>
<dbReference type="FunFam" id="1.50.40.10:FF:000016">
    <property type="entry name" value="Solute carrier family 25 member 23"/>
    <property type="match status" value="1"/>
</dbReference>
<dbReference type="GO" id="GO:0005743">
    <property type="term" value="C:mitochondrial inner membrane"/>
    <property type="evidence" value="ECO:0007669"/>
    <property type="project" value="UniProtKB-SubCell"/>
</dbReference>
<evidence type="ECO:0000259" key="15">
    <source>
        <dbReference type="PROSITE" id="PS50222"/>
    </source>
</evidence>
<feature type="domain" description="EF-hand" evidence="15">
    <location>
        <begin position="4"/>
        <end position="39"/>
    </location>
</feature>
<keyword evidence="3 13" id="KW-0813">Transport</keyword>
<gene>
    <name evidence="16" type="primary">slc25a-3</name>
</gene>
<proteinExistence type="evidence at transcript level"/>
<dbReference type="SMART" id="SM00054">
    <property type="entry name" value="EFh"/>
    <property type="match status" value="3"/>
</dbReference>
<keyword evidence="6" id="KW-0677">Repeat</keyword>
<dbReference type="Gene3D" id="1.50.40.10">
    <property type="entry name" value="Mitochondrial carrier domain"/>
    <property type="match status" value="1"/>
</dbReference>
<evidence type="ECO:0000256" key="4">
    <source>
        <dbReference type="ARBA" id="ARBA00022692"/>
    </source>
</evidence>
<evidence type="ECO:0000256" key="9">
    <source>
        <dbReference type="ARBA" id="ARBA00022989"/>
    </source>
</evidence>
<dbReference type="InterPro" id="IPR023395">
    <property type="entry name" value="MCP_dom_sf"/>
</dbReference>
<dbReference type="InterPro" id="IPR011992">
    <property type="entry name" value="EF-hand-dom_pair"/>
</dbReference>
<dbReference type="InterPro" id="IPR018247">
    <property type="entry name" value="EF_Hand_1_Ca_BS"/>
</dbReference>
<dbReference type="EMBL" id="KT163621">
    <property type="protein sequence ID" value="AKN21571.1"/>
    <property type="molecule type" value="mRNA"/>
</dbReference>
<keyword evidence="9 14" id="KW-1133">Transmembrane helix</keyword>
<evidence type="ECO:0000256" key="10">
    <source>
        <dbReference type="ARBA" id="ARBA00023128"/>
    </source>
</evidence>
<evidence type="ECO:0000256" key="5">
    <source>
        <dbReference type="ARBA" id="ARBA00022723"/>
    </source>
</evidence>
<evidence type="ECO:0000256" key="13">
    <source>
        <dbReference type="RuleBase" id="RU000488"/>
    </source>
</evidence>
<name>A0A0H3YJ58_SCHMD</name>